<protein>
    <submittedName>
        <fullName evidence="2">VOC family protein</fullName>
    </submittedName>
</protein>
<gene>
    <name evidence="2" type="ORF">HKD39_17455</name>
</gene>
<dbReference type="AlphaFoldDB" id="A0A849A940"/>
<accession>A0A849A940</accession>
<reference evidence="2 3" key="1">
    <citation type="submission" date="2020-05" db="EMBL/GenBank/DDBJ databases">
        <title>Nakamurella sp. DB0629 isolated from air conditioner.</title>
        <authorList>
            <person name="Kim D.H."/>
            <person name="Kim D.-U."/>
        </authorList>
    </citation>
    <scope>NUCLEOTIDE SEQUENCE [LARGE SCALE GENOMIC DNA]</scope>
    <source>
        <strain evidence="2 3">DB0629</strain>
    </source>
</reference>
<dbReference type="PANTHER" id="PTHR35908:SF1">
    <property type="entry name" value="CONSERVED PROTEIN"/>
    <property type="match status" value="1"/>
</dbReference>
<dbReference type="Proteomes" id="UP000562984">
    <property type="component" value="Unassembled WGS sequence"/>
</dbReference>
<dbReference type="InterPro" id="IPR029068">
    <property type="entry name" value="Glyas_Bleomycin-R_OHBP_Dase"/>
</dbReference>
<dbReference type="EMBL" id="JABEND010000013">
    <property type="protein sequence ID" value="NNG37454.1"/>
    <property type="molecule type" value="Genomic_DNA"/>
</dbReference>
<feature type="domain" description="Glyoxalase-like" evidence="1">
    <location>
        <begin position="139"/>
        <end position="244"/>
    </location>
</feature>
<name>A0A849A940_9ACTN</name>
<dbReference type="Gene3D" id="3.10.180.10">
    <property type="entry name" value="2,3-Dihydroxybiphenyl 1,2-Dioxygenase, domain 1"/>
    <property type="match status" value="2"/>
</dbReference>
<sequence length="254" mass="27063">MTSPDQTGTSLTTIKDLVIDAMDPPATAHFWASALGGRYDDKNPYGILAVDGVPLRKWWVNPVLEAKTGKNRVHVDVYGDTAALQQRGATVVADQPDKNASFTVMADPGGNEFCVFPPSSAGAGAGTGTGGAPAEVFALLVDSAEPEQLASWWQGVIGGELTDADDGRPRHLRGAAGMDQLVFKFVPVADPKQVKNRWHWDVLALNNNAVDELQSRGATVLRGPNEAANWTVMADPQGNEFCVFPPKEELAGNI</sequence>
<evidence type="ECO:0000313" key="3">
    <source>
        <dbReference type="Proteomes" id="UP000562984"/>
    </source>
</evidence>
<dbReference type="InterPro" id="IPR041581">
    <property type="entry name" value="Glyoxalase_6"/>
</dbReference>
<dbReference type="PANTHER" id="PTHR35908">
    <property type="entry name" value="HYPOTHETICAL FUSION PROTEIN"/>
    <property type="match status" value="1"/>
</dbReference>
<dbReference type="SUPFAM" id="SSF54593">
    <property type="entry name" value="Glyoxalase/Bleomycin resistance protein/Dihydroxybiphenyl dioxygenase"/>
    <property type="match status" value="2"/>
</dbReference>
<proteinExistence type="predicted"/>
<evidence type="ECO:0000313" key="2">
    <source>
        <dbReference type="EMBL" id="NNG37454.1"/>
    </source>
</evidence>
<comment type="caution">
    <text evidence="2">The sequence shown here is derived from an EMBL/GenBank/DDBJ whole genome shotgun (WGS) entry which is preliminary data.</text>
</comment>
<organism evidence="2 3">
    <name type="scientific">Nakamurella aerolata</name>
    <dbReference type="NCBI Taxonomy" id="1656892"/>
    <lineage>
        <taxon>Bacteria</taxon>
        <taxon>Bacillati</taxon>
        <taxon>Actinomycetota</taxon>
        <taxon>Actinomycetes</taxon>
        <taxon>Nakamurellales</taxon>
        <taxon>Nakamurellaceae</taxon>
        <taxon>Nakamurella</taxon>
    </lineage>
</organism>
<keyword evidence="3" id="KW-1185">Reference proteome</keyword>
<dbReference type="RefSeq" id="WP_171201147.1">
    <property type="nucleotide sequence ID" value="NZ_JABEND010000013.1"/>
</dbReference>
<feature type="domain" description="Glyoxalase-like" evidence="1">
    <location>
        <begin position="17"/>
        <end position="116"/>
    </location>
</feature>
<evidence type="ECO:0000259" key="1">
    <source>
        <dbReference type="Pfam" id="PF18029"/>
    </source>
</evidence>
<dbReference type="Pfam" id="PF18029">
    <property type="entry name" value="Glyoxalase_6"/>
    <property type="match status" value="2"/>
</dbReference>
<dbReference type="CDD" id="cd06587">
    <property type="entry name" value="VOC"/>
    <property type="match status" value="1"/>
</dbReference>